<sequence>MVIGGLLRGRGAKAVVLQWSDGEAAEFPVVRVTCATRTGGRAWHPDAMAPPRDCAPLAERVEELLAAGGPLPIVAAGQPVLRRGTVPYDGQLGPALLARFVEALRVTMHAAPGVGLAAPQVGVPLRIAVLEDPAPVPEEVAAARGRVPQPFRVLVNPVYEPAGGARAAFFEGCLSVPGWQAVVARHAEVRLRAEDEHGRPLDEVFTGWPARIVQHETDHLDGTLYLDRAELRSLPTNEAVAALWNEPAPRRAAEALGFELP</sequence>
<organism evidence="7 8">
    <name type="scientific">Streptomyces capoamus</name>
    <dbReference type="NCBI Taxonomy" id="68183"/>
    <lineage>
        <taxon>Bacteria</taxon>
        <taxon>Bacillati</taxon>
        <taxon>Actinomycetota</taxon>
        <taxon>Actinomycetes</taxon>
        <taxon>Kitasatosporales</taxon>
        <taxon>Streptomycetaceae</taxon>
        <taxon>Streptomyces</taxon>
    </lineage>
</organism>
<evidence type="ECO:0000256" key="1">
    <source>
        <dbReference type="ARBA" id="ARBA00010759"/>
    </source>
</evidence>
<dbReference type="SUPFAM" id="SSF56420">
    <property type="entry name" value="Peptide deformylase"/>
    <property type="match status" value="1"/>
</dbReference>
<dbReference type="PANTHER" id="PTHR10458">
    <property type="entry name" value="PEPTIDE DEFORMYLASE"/>
    <property type="match status" value="1"/>
</dbReference>
<keyword evidence="8" id="KW-1185">Reference proteome</keyword>
<reference evidence="8" key="1">
    <citation type="journal article" date="2019" name="Int. J. Syst. Evol. Microbiol.">
        <title>The Global Catalogue of Microorganisms (GCM) 10K type strain sequencing project: providing services to taxonomists for standard genome sequencing and annotation.</title>
        <authorList>
            <consortium name="The Broad Institute Genomics Platform"/>
            <consortium name="The Broad Institute Genome Sequencing Center for Infectious Disease"/>
            <person name="Wu L."/>
            <person name="Ma J."/>
        </authorList>
    </citation>
    <scope>NUCLEOTIDE SEQUENCE [LARGE SCALE GENOMIC DNA]</scope>
    <source>
        <strain evidence="8">JCM 4253</strain>
    </source>
</reference>
<evidence type="ECO:0000313" key="8">
    <source>
        <dbReference type="Proteomes" id="UP000619355"/>
    </source>
</evidence>
<feature type="binding site" evidence="6">
    <location>
        <position position="173"/>
    </location>
    <ligand>
        <name>Fe cation</name>
        <dbReference type="ChEBI" id="CHEBI:24875"/>
    </ligand>
</feature>
<keyword evidence="3 6" id="KW-0378">Hydrolase</keyword>
<proteinExistence type="inferred from homology"/>
<evidence type="ECO:0000256" key="4">
    <source>
        <dbReference type="ARBA" id="ARBA00022917"/>
    </source>
</evidence>
<dbReference type="AlphaFoldDB" id="A0A919EZ69"/>
<evidence type="ECO:0000256" key="5">
    <source>
        <dbReference type="ARBA" id="ARBA00023004"/>
    </source>
</evidence>
<feature type="binding site" evidence="6">
    <location>
        <position position="219"/>
    </location>
    <ligand>
        <name>Fe cation</name>
        <dbReference type="ChEBI" id="CHEBI:24875"/>
    </ligand>
</feature>
<dbReference type="Gene3D" id="3.90.45.10">
    <property type="entry name" value="Peptide deformylase"/>
    <property type="match status" value="1"/>
</dbReference>
<comment type="catalytic activity">
    <reaction evidence="6">
        <text>N-terminal N-formyl-L-methionyl-[peptide] + H2O = N-terminal L-methionyl-[peptide] + formate</text>
        <dbReference type="Rhea" id="RHEA:24420"/>
        <dbReference type="Rhea" id="RHEA-COMP:10639"/>
        <dbReference type="Rhea" id="RHEA-COMP:10640"/>
        <dbReference type="ChEBI" id="CHEBI:15377"/>
        <dbReference type="ChEBI" id="CHEBI:15740"/>
        <dbReference type="ChEBI" id="CHEBI:49298"/>
        <dbReference type="ChEBI" id="CHEBI:64731"/>
        <dbReference type="EC" id="3.5.1.88"/>
    </reaction>
</comment>
<evidence type="ECO:0000256" key="2">
    <source>
        <dbReference type="ARBA" id="ARBA00022723"/>
    </source>
</evidence>
<feature type="binding site" evidence="6">
    <location>
        <position position="215"/>
    </location>
    <ligand>
        <name>Fe cation</name>
        <dbReference type="ChEBI" id="CHEBI:24875"/>
    </ligand>
</feature>
<dbReference type="InterPro" id="IPR023635">
    <property type="entry name" value="Peptide_deformylase"/>
</dbReference>
<comment type="similarity">
    <text evidence="1 6">Belongs to the polypeptide deformylase family.</text>
</comment>
<dbReference type="EC" id="3.5.1.88" evidence="6"/>
<name>A0A919EZ69_9ACTN</name>
<dbReference type="HAMAP" id="MF_00163">
    <property type="entry name" value="Pep_deformylase"/>
    <property type="match status" value="1"/>
</dbReference>
<dbReference type="GO" id="GO:0006412">
    <property type="term" value="P:translation"/>
    <property type="evidence" value="ECO:0007669"/>
    <property type="project" value="UniProtKB-UniRule"/>
</dbReference>
<dbReference type="GO" id="GO:0046872">
    <property type="term" value="F:metal ion binding"/>
    <property type="evidence" value="ECO:0007669"/>
    <property type="project" value="UniProtKB-KW"/>
</dbReference>
<dbReference type="NCBIfam" id="NF001159">
    <property type="entry name" value="PRK00150.1-3"/>
    <property type="match status" value="1"/>
</dbReference>
<keyword evidence="2 6" id="KW-0479">Metal-binding</keyword>
<dbReference type="CDD" id="cd00487">
    <property type="entry name" value="Pep_deformylase"/>
    <property type="match status" value="1"/>
</dbReference>
<evidence type="ECO:0000256" key="3">
    <source>
        <dbReference type="ARBA" id="ARBA00022801"/>
    </source>
</evidence>
<dbReference type="Proteomes" id="UP000619355">
    <property type="component" value="Unassembled WGS sequence"/>
</dbReference>
<dbReference type="PRINTS" id="PR01576">
    <property type="entry name" value="PDEFORMYLASE"/>
</dbReference>
<dbReference type="Pfam" id="PF01327">
    <property type="entry name" value="Pep_deformylase"/>
    <property type="match status" value="1"/>
</dbReference>
<comment type="caution">
    <text evidence="7">The sequence shown here is derived from an EMBL/GenBank/DDBJ whole genome shotgun (WGS) entry which is preliminary data.</text>
</comment>
<protein>
    <recommendedName>
        <fullName evidence="6">Peptide deformylase</fullName>
        <shortName evidence="6">PDF</shortName>
        <ecNumber evidence="6">3.5.1.88</ecNumber>
    </recommendedName>
    <alternativeName>
        <fullName evidence="6">Polypeptide deformylase</fullName>
    </alternativeName>
</protein>
<gene>
    <name evidence="7" type="primary">def1</name>
    <name evidence="6" type="synonym">def</name>
    <name evidence="7" type="ORF">GCM10018980_50060</name>
</gene>
<feature type="active site" evidence="6">
    <location>
        <position position="216"/>
    </location>
</feature>
<evidence type="ECO:0000256" key="6">
    <source>
        <dbReference type="HAMAP-Rule" id="MF_00163"/>
    </source>
</evidence>
<dbReference type="FunFam" id="3.90.45.10:FF:000003">
    <property type="entry name" value="Peptide deformylase"/>
    <property type="match status" value="1"/>
</dbReference>
<dbReference type="GO" id="GO:0042586">
    <property type="term" value="F:peptide deformylase activity"/>
    <property type="evidence" value="ECO:0007669"/>
    <property type="project" value="UniProtKB-UniRule"/>
</dbReference>
<dbReference type="PANTHER" id="PTHR10458:SF2">
    <property type="entry name" value="PEPTIDE DEFORMYLASE, MITOCHONDRIAL"/>
    <property type="match status" value="1"/>
</dbReference>
<keyword evidence="4 6" id="KW-0648">Protein biosynthesis</keyword>
<keyword evidence="5 6" id="KW-0408">Iron</keyword>
<accession>A0A919EZ69</accession>
<dbReference type="EMBL" id="BNBF01000016">
    <property type="protein sequence ID" value="GHG61036.1"/>
    <property type="molecule type" value="Genomic_DNA"/>
</dbReference>
<comment type="function">
    <text evidence="6">Removes the formyl group from the N-terminal Met of newly synthesized proteins. Requires at least a dipeptide for an efficient rate of reaction. N-terminal L-methionine is a prerequisite for activity but the enzyme has broad specificity at other positions.</text>
</comment>
<evidence type="ECO:0000313" key="7">
    <source>
        <dbReference type="EMBL" id="GHG61036.1"/>
    </source>
</evidence>
<dbReference type="InterPro" id="IPR036821">
    <property type="entry name" value="Peptide_deformylase_sf"/>
</dbReference>
<comment type="cofactor">
    <cofactor evidence="6">
        <name>Fe(2+)</name>
        <dbReference type="ChEBI" id="CHEBI:29033"/>
    </cofactor>
    <text evidence="6">Binds 1 Fe(2+) ion.</text>
</comment>